<dbReference type="Gene3D" id="3.90.25.10">
    <property type="entry name" value="UDP-galactose 4-epimerase, domain 1"/>
    <property type="match status" value="1"/>
</dbReference>
<organism evidence="2 3">
    <name type="scientific">Cellulosimicrobium arenosum</name>
    <dbReference type="NCBI Taxonomy" id="2708133"/>
    <lineage>
        <taxon>Bacteria</taxon>
        <taxon>Bacillati</taxon>
        <taxon>Actinomycetota</taxon>
        <taxon>Actinomycetes</taxon>
        <taxon>Micrococcales</taxon>
        <taxon>Promicromonosporaceae</taxon>
        <taxon>Cellulosimicrobium</taxon>
    </lineage>
</organism>
<keyword evidence="3" id="KW-1185">Reference proteome</keyword>
<dbReference type="RefSeq" id="WP_191829610.1">
    <property type="nucleotide sequence ID" value="NZ_JACYHB010000011.1"/>
</dbReference>
<name>A0A927J187_9MICO</name>
<dbReference type="PANTHER" id="PTHR43162">
    <property type="match status" value="1"/>
</dbReference>
<evidence type="ECO:0000313" key="2">
    <source>
        <dbReference type="EMBL" id="MBD8080036.1"/>
    </source>
</evidence>
<dbReference type="AlphaFoldDB" id="A0A927J187"/>
<feature type="domain" description="NmrA-like" evidence="1">
    <location>
        <begin position="8"/>
        <end position="232"/>
    </location>
</feature>
<proteinExistence type="predicted"/>
<gene>
    <name evidence="2" type="ORF">IF651_13330</name>
</gene>
<reference evidence="2" key="2">
    <citation type="submission" date="2020-09" db="EMBL/GenBank/DDBJ databases">
        <authorList>
            <person name="Yu Y."/>
        </authorList>
    </citation>
    <scope>NUCLEOTIDE SEQUENCE</scope>
    <source>
        <strain evidence="2">KCTC 49039</strain>
    </source>
</reference>
<dbReference type="Gene3D" id="3.40.50.720">
    <property type="entry name" value="NAD(P)-binding Rossmann-like Domain"/>
    <property type="match status" value="1"/>
</dbReference>
<dbReference type="InterPro" id="IPR051604">
    <property type="entry name" value="Ergot_Alk_Oxidoreductase"/>
</dbReference>
<dbReference type="InterPro" id="IPR008030">
    <property type="entry name" value="NmrA-like"/>
</dbReference>
<dbReference type="EMBL" id="JACYHB010000011">
    <property type="protein sequence ID" value="MBD8080036.1"/>
    <property type="molecule type" value="Genomic_DNA"/>
</dbReference>
<evidence type="ECO:0000259" key="1">
    <source>
        <dbReference type="Pfam" id="PF05368"/>
    </source>
</evidence>
<comment type="caution">
    <text evidence="2">The sequence shown here is derived from an EMBL/GenBank/DDBJ whole genome shotgun (WGS) entry which is preliminary data.</text>
</comment>
<sequence length="302" mass="32196">MTIGEGTGRIAVTGASGLLGSKLAFRLAAAGAQQRLVVRDAARAPRLPDGDPLPDTDVAVVRGYEDAPAMVEAFSGTQTVVLVSAREDAQRVAQHRAAVDAAVAAGVEQIVYVSFVGADPDATFTFARDHWHTEVYVQATGLRHTFLRDNLYHRALALMVGPDGVLRGPGGDGRVASVSHDDVADVATAVLLDDDPGRHDGVAYDVTGPEAISLAEVAELLSAATGRRITYYPETLDEAYRSRAGFGASAFEVDGWVSSYTSIAAGELAHVSDVVERFTQRRGQSFSEWLDDYPDEWAHLRG</sequence>
<dbReference type="SUPFAM" id="SSF51735">
    <property type="entry name" value="NAD(P)-binding Rossmann-fold domains"/>
    <property type="match status" value="1"/>
</dbReference>
<evidence type="ECO:0000313" key="3">
    <source>
        <dbReference type="Proteomes" id="UP000610846"/>
    </source>
</evidence>
<dbReference type="Proteomes" id="UP000610846">
    <property type="component" value="Unassembled WGS sequence"/>
</dbReference>
<dbReference type="PANTHER" id="PTHR43162:SF1">
    <property type="entry name" value="PRESTALK A DIFFERENTIATION PROTEIN A"/>
    <property type="match status" value="1"/>
</dbReference>
<reference evidence="2" key="1">
    <citation type="journal article" date="2018" name="Curr. Microbiol.">
        <title>Cellulosimicrobium arenosum sp. nov., Isolated from Marine Sediment Sand.</title>
        <authorList>
            <person name="Oh M."/>
            <person name="Kim J.H."/>
            <person name="Yoon J.H."/>
            <person name="Schumann P."/>
            <person name="Kim W."/>
        </authorList>
    </citation>
    <scope>NUCLEOTIDE SEQUENCE</scope>
    <source>
        <strain evidence="2">KCTC 49039</strain>
    </source>
</reference>
<dbReference type="InterPro" id="IPR036291">
    <property type="entry name" value="NAD(P)-bd_dom_sf"/>
</dbReference>
<accession>A0A927J187</accession>
<protein>
    <submittedName>
        <fullName evidence="2">NmrA family NAD(P)-binding protein</fullName>
    </submittedName>
</protein>
<dbReference type="Pfam" id="PF05368">
    <property type="entry name" value="NmrA"/>
    <property type="match status" value="1"/>
</dbReference>